<evidence type="ECO:0000313" key="3">
    <source>
        <dbReference type="Proteomes" id="UP001635816"/>
    </source>
</evidence>
<evidence type="ECO:0000313" key="2">
    <source>
        <dbReference type="EMBL" id="MFN6547309.1"/>
    </source>
</evidence>
<accession>A0ABW9LI75</accession>
<name>A0ABW9LI75_9MYCO</name>
<organism evidence="2 3">
    <name type="scientific">Mycolicibacterium nivoides</name>
    <dbReference type="NCBI Taxonomy" id="2487344"/>
    <lineage>
        <taxon>Bacteria</taxon>
        <taxon>Bacillati</taxon>
        <taxon>Actinomycetota</taxon>
        <taxon>Actinomycetes</taxon>
        <taxon>Mycobacteriales</taxon>
        <taxon>Mycobacteriaceae</taxon>
        <taxon>Mycolicibacterium</taxon>
    </lineage>
</organism>
<feature type="chain" id="PRO_5045695987" evidence="1">
    <location>
        <begin position="26"/>
        <end position="140"/>
    </location>
</feature>
<sequence length="140" mass="14657">MIRSKVIGVVAALAAILSVAGCGSAAPRNASGPATSTRNPVLMMNRYSAADLANLVTGAGLPMPHVHDVSRRDCPAIGCTDEVESDTVSVMTFPSSGSAEIYSRLTDHSFQLLNVVMVFRTGVGAQRTHAYENVVTHALT</sequence>
<reference evidence="2 3" key="1">
    <citation type="submission" date="2024-12" db="EMBL/GenBank/DDBJ databases">
        <title>The coexistence of Mycolicibacterium septicum and Mycolicibacterium nivoides in clinical samples.</title>
        <authorList>
            <person name="Wang C."/>
            <person name="Feng Y."/>
            <person name="Zong Z."/>
        </authorList>
    </citation>
    <scope>NUCLEOTIDE SEQUENCE [LARGE SCALE GENOMIC DNA]</scope>
    <source>
        <strain evidence="2 3">120309</strain>
    </source>
</reference>
<comment type="caution">
    <text evidence="2">The sequence shown here is derived from an EMBL/GenBank/DDBJ whole genome shotgun (WGS) entry which is preliminary data.</text>
</comment>
<keyword evidence="1" id="KW-0732">Signal</keyword>
<protein>
    <submittedName>
        <fullName evidence="2">Uncharacterized protein</fullName>
    </submittedName>
</protein>
<evidence type="ECO:0000256" key="1">
    <source>
        <dbReference type="SAM" id="SignalP"/>
    </source>
</evidence>
<dbReference type="RefSeq" id="WP_409545116.1">
    <property type="nucleotide sequence ID" value="NZ_JBKBDD010000014.1"/>
</dbReference>
<dbReference type="EMBL" id="JBKBDD010000014">
    <property type="protein sequence ID" value="MFN6547309.1"/>
    <property type="molecule type" value="Genomic_DNA"/>
</dbReference>
<gene>
    <name evidence="2" type="ORF">ACK4CT_29355</name>
</gene>
<dbReference type="Proteomes" id="UP001635816">
    <property type="component" value="Unassembled WGS sequence"/>
</dbReference>
<dbReference type="PROSITE" id="PS51257">
    <property type="entry name" value="PROKAR_LIPOPROTEIN"/>
    <property type="match status" value="1"/>
</dbReference>
<keyword evidence="3" id="KW-1185">Reference proteome</keyword>
<feature type="signal peptide" evidence="1">
    <location>
        <begin position="1"/>
        <end position="25"/>
    </location>
</feature>
<proteinExistence type="predicted"/>